<evidence type="ECO:0000313" key="2">
    <source>
        <dbReference type="EMBL" id="PPE68955.1"/>
    </source>
</evidence>
<gene>
    <name evidence="2" type="ORF">C1702_14670</name>
</gene>
<evidence type="ECO:0000313" key="3">
    <source>
        <dbReference type="Proteomes" id="UP000239406"/>
    </source>
</evidence>
<keyword evidence="3" id="KW-1185">Reference proteome</keyword>
<accession>A0A2S5T1Q9</accession>
<organism evidence="2 3">
    <name type="scientific">Caldimonas thermodepolymerans</name>
    <dbReference type="NCBI Taxonomy" id="215580"/>
    <lineage>
        <taxon>Bacteria</taxon>
        <taxon>Pseudomonadati</taxon>
        <taxon>Pseudomonadota</taxon>
        <taxon>Betaproteobacteria</taxon>
        <taxon>Burkholderiales</taxon>
        <taxon>Sphaerotilaceae</taxon>
        <taxon>Caldimonas</taxon>
    </lineage>
</organism>
<dbReference type="InterPro" id="IPR021994">
    <property type="entry name" value="DUF3592"/>
</dbReference>
<name>A0A2S5T1Q9_9BURK</name>
<dbReference type="Pfam" id="PF12158">
    <property type="entry name" value="DUF3592"/>
    <property type="match status" value="1"/>
</dbReference>
<dbReference type="AlphaFoldDB" id="A0A2S5T1Q9"/>
<dbReference type="RefSeq" id="WP_104358467.1">
    <property type="nucleotide sequence ID" value="NZ_CP064338.1"/>
</dbReference>
<protein>
    <recommendedName>
        <fullName evidence="1">DUF3592 domain-containing protein</fullName>
    </recommendedName>
</protein>
<evidence type="ECO:0000259" key="1">
    <source>
        <dbReference type="Pfam" id="PF12158"/>
    </source>
</evidence>
<proteinExistence type="predicted"/>
<dbReference type="Proteomes" id="UP000239406">
    <property type="component" value="Unassembled WGS sequence"/>
</dbReference>
<sequence>MSASVVLLWVSGGLLLAAGVLLLASRLPAMVEAWRATRWHRTPATLQAMVLQRVGRGERYRVLVSYRYRHGDGSYVGHRIHPCYAASGKRVLHKGVLNRLQAGPVIAVHVHPDQPQRSTILVGVNRHCLLHALAGLPLVLIGLLVMGMALGQTLPWSWPAWSQPAAAAVLGASLLVAVFSLRARERLVADVARVL</sequence>
<reference evidence="2 3" key="1">
    <citation type="submission" date="2018-02" db="EMBL/GenBank/DDBJ databases">
        <title>Reclassifiation of [Polyangium] brachysporum DSM 7029 as Guopingzhaonella breviflexa gen. nov., sp. nov., a member of the family Comamonadaceae.</title>
        <authorList>
            <person name="Tang B."/>
        </authorList>
    </citation>
    <scope>NUCLEOTIDE SEQUENCE [LARGE SCALE GENOMIC DNA]</scope>
    <source>
        <strain evidence="2 3">DSM 15344</strain>
    </source>
</reference>
<feature type="domain" description="DUF3592" evidence="1">
    <location>
        <begin position="52"/>
        <end position="123"/>
    </location>
</feature>
<comment type="caution">
    <text evidence="2">The sequence shown here is derived from an EMBL/GenBank/DDBJ whole genome shotgun (WGS) entry which is preliminary data.</text>
</comment>
<dbReference type="EMBL" id="PSNY01000017">
    <property type="protein sequence ID" value="PPE68955.1"/>
    <property type="molecule type" value="Genomic_DNA"/>
</dbReference>